<dbReference type="RefSeq" id="WP_008677256.1">
    <property type="nucleotide sequence ID" value="NZ_CABKOG010000003.1"/>
</dbReference>
<proteinExistence type="predicted"/>
<evidence type="ECO:0000313" key="1">
    <source>
        <dbReference type="EMBL" id="MDC4241933.1"/>
    </source>
</evidence>
<dbReference type="EMBL" id="JAMRYU010000021">
    <property type="protein sequence ID" value="MDC4241933.1"/>
    <property type="molecule type" value="Genomic_DNA"/>
</dbReference>
<dbReference type="AlphaFoldDB" id="A0A9X3XMY7"/>
<reference evidence="1" key="1">
    <citation type="submission" date="2022-05" db="EMBL/GenBank/DDBJ databases">
        <title>Draft genome sequence of Clostridium tertium strain CP3 isolated from Peru.</title>
        <authorList>
            <person name="Hurtado R."/>
            <person name="Lima L."/>
            <person name="Sousa T."/>
            <person name="Jaiswal A.K."/>
            <person name="Tiwari S."/>
            <person name="Maturrano L."/>
            <person name="Brenig B."/>
            <person name="Azevedo V."/>
        </authorList>
    </citation>
    <scope>NUCLEOTIDE SEQUENCE</scope>
    <source>
        <strain evidence="1">CP3</strain>
    </source>
</reference>
<dbReference type="Proteomes" id="UP001141183">
    <property type="component" value="Unassembled WGS sequence"/>
</dbReference>
<organism evidence="1 2">
    <name type="scientific">Clostridium tertium</name>
    <dbReference type="NCBI Taxonomy" id="1559"/>
    <lineage>
        <taxon>Bacteria</taxon>
        <taxon>Bacillati</taxon>
        <taxon>Bacillota</taxon>
        <taxon>Clostridia</taxon>
        <taxon>Eubacteriales</taxon>
        <taxon>Clostridiaceae</taxon>
        <taxon>Clostridium</taxon>
    </lineage>
</organism>
<gene>
    <name evidence="1" type="ORF">NE398_17505</name>
</gene>
<evidence type="ECO:0000313" key="2">
    <source>
        <dbReference type="Proteomes" id="UP001141183"/>
    </source>
</evidence>
<sequence>MKNIKFLSKQGNSAKPNEDKITVLDNAAWILDGATGLTGKRITEKETDALWYVEALDDYLKKHINSSKDIKEIIKNAIKEVKEKYSKYDGFNDLEEIDYPCAALALLRFNSKELEYYVIGDCTLIYSQENESIKEIVDRKLIGLEENILRKMCEVSKVNNISVLDARKLCNDEVISVRKLKNKLNGYWILEFNEDAVDRGLYNKISINGEISICITSDGFSQFYDTFNLAQDYKVFINLLKESNVEDIFNTLYEEQEKDSNCNDYPRLKKRDDTSIIYFEL</sequence>
<dbReference type="Gene3D" id="3.60.40.10">
    <property type="entry name" value="PPM-type phosphatase domain"/>
    <property type="match status" value="1"/>
</dbReference>
<name>A0A9X3XMY7_9CLOT</name>
<protein>
    <submittedName>
        <fullName evidence="1">Protein phosphatase 2C domain-containing protein</fullName>
    </submittedName>
</protein>
<dbReference type="SUPFAM" id="SSF81606">
    <property type="entry name" value="PP2C-like"/>
    <property type="match status" value="1"/>
</dbReference>
<accession>A0A9X3XMY7</accession>
<keyword evidence="2" id="KW-1185">Reference proteome</keyword>
<comment type="caution">
    <text evidence="1">The sequence shown here is derived from an EMBL/GenBank/DDBJ whole genome shotgun (WGS) entry which is preliminary data.</text>
</comment>
<dbReference type="InterPro" id="IPR036457">
    <property type="entry name" value="PPM-type-like_dom_sf"/>
</dbReference>